<accession>A0A3M7QBB5</accession>
<keyword evidence="4 7" id="KW-0256">Endoplasmic reticulum</keyword>
<dbReference type="OrthoDB" id="2014333at2759"/>
<dbReference type="STRING" id="10195.A0A3M7QBB5"/>
<comment type="subcellular location">
    <subcellularLocation>
        <location evidence="1 7">Endoplasmic reticulum membrane</location>
        <topology evidence="1 7">Multi-pass membrane protein</topology>
    </subcellularLocation>
</comment>
<dbReference type="GO" id="GO:0005789">
    <property type="term" value="C:endoplasmic reticulum membrane"/>
    <property type="evidence" value="ECO:0007669"/>
    <property type="project" value="UniProtKB-SubCell"/>
</dbReference>
<evidence type="ECO:0000256" key="1">
    <source>
        <dbReference type="ARBA" id="ARBA00004477"/>
    </source>
</evidence>
<keyword evidence="8" id="KW-0808">Transferase</keyword>
<comment type="caution">
    <text evidence="7">Lacks conserved residue(s) required for the propagation of feature annotation.</text>
</comment>
<organism evidence="8 9">
    <name type="scientific">Brachionus plicatilis</name>
    <name type="common">Marine rotifer</name>
    <name type="synonym">Brachionus muelleri</name>
    <dbReference type="NCBI Taxonomy" id="10195"/>
    <lineage>
        <taxon>Eukaryota</taxon>
        <taxon>Metazoa</taxon>
        <taxon>Spiralia</taxon>
        <taxon>Gnathifera</taxon>
        <taxon>Rotifera</taxon>
        <taxon>Eurotatoria</taxon>
        <taxon>Monogononta</taxon>
        <taxon>Pseudotrocha</taxon>
        <taxon>Ploima</taxon>
        <taxon>Brachionidae</taxon>
        <taxon>Brachionus</taxon>
    </lineage>
</organism>
<dbReference type="PANTHER" id="PTHR16433:SF0">
    <property type="entry name" value="DOLICHOL-PHOSPHATE MANNOSYLTRANSFERASE SUBUNIT 3"/>
    <property type="match status" value="1"/>
</dbReference>
<dbReference type="GO" id="GO:0033185">
    <property type="term" value="C:dolichol-phosphate-mannose synthase complex"/>
    <property type="evidence" value="ECO:0007669"/>
    <property type="project" value="TreeGrafter"/>
</dbReference>
<sequence length="93" mass="10671">MTKLAQWLFGLTLFLSIWMAILKDLSPIKVTNDNIFWIYLIPVAFVAIFGVVSLLIIIYRVATFNNCDDAAKELTKEINQAKKDLEVKGFKFK</sequence>
<keyword evidence="5 7" id="KW-1133">Transmembrane helix</keyword>
<keyword evidence="3 7" id="KW-0812">Transmembrane</keyword>
<comment type="similarity">
    <text evidence="2 7">Belongs to the DPM3 family.</text>
</comment>
<evidence type="ECO:0000256" key="5">
    <source>
        <dbReference type="ARBA" id="ARBA00022989"/>
    </source>
</evidence>
<dbReference type="GO" id="GO:0016757">
    <property type="term" value="F:glycosyltransferase activity"/>
    <property type="evidence" value="ECO:0007669"/>
    <property type="project" value="UniProtKB-KW"/>
</dbReference>
<protein>
    <recommendedName>
        <fullName evidence="7">Dolichol-phosphate mannosyltransferase subunit 3</fullName>
    </recommendedName>
</protein>
<evidence type="ECO:0000256" key="7">
    <source>
        <dbReference type="RuleBase" id="RU365085"/>
    </source>
</evidence>
<keyword evidence="6 7" id="KW-0472">Membrane</keyword>
<evidence type="ECO:0000256" key="2">
    <source>
        <dbReference type="ARBA" id="ARBA00010430"/>
    </source>
</evidence>
<comment type="pathway">
    <text evidence="7">Protein modification; protein glycosylation.</text>
</comment>
<dbReference type="Proteomes" id="UP000276133">
    <property type="component" value="Unassembled WGS sequence"/>
</dbReference>
<dbReference type="InterPro" id="IPR013174">
    <property type="entry name" value="DPM3"/>
</dbReference>
<evidence type="ECO:0000313" key="9">
    <source>
        <dbReference type="Proteomes" id="UP000276133"/>
    </source>
</evidence>
<dbReference type="GO" id="GO:0006506">
    <property type="term" value="P:GPI anchor biosynthetic process"/>
    <property type="evidence" value="ECO:0007669"/>
    <property type="project" value="TreeGrafter"/>
</dbReference>
<comment type="subunit">
    <text evidence="7">Component of the dolichol-phosphate mannose (DPM) synthase complex.</text>
</comment>
<dbReference type="Pfam" id="PF08285">
    <property type="entry name" value="DPM3"/>
    <property type="match status" value="1"/>
</dbReference>
<evidence type="ECO:0000256" key="4">
    <source>
        <dbReference type="ARBA" id="ARBA00022824"/>
    </source>
</evidence>
<gene>
    <name evidence="8" type="ORF">BpHYR1_049208</name>
</gene>
<feature type="transmembrane region" description="Helical" evidence="7">
    <location>
        <begin position="35"/>
        <end position="59"/>
    </location>
</feature>
<keyword evidence="9" id="KW-1185">Reference proteome</keyword>
<comment type="caution">
    <text evidence="8">The sequence shown here is derived from an EMBL/GenBank/DDBJ whole genome shotgun (WGS) entry which is preliminary data.</text>
</comment>
<evidence type="ECO:0000313" key="8">
    <source>
        <dbReference type="EMBL" id="RNA08613.1"/>
    </source>
</evidence>
<proteinExistence type="inferred from homology"/>
<name>A0A3M7QBB5_BRAPC</name>
<dbReference type="EMBL" id="REGN01006687">
    <property type="protein sequence ID" value="RNA08613.1"/>
    <property type="molecule type" value="Genomic_DNA"/>
</dbReference>
<dbReference type="AlphaFoldDB" id="A0A3M7QBB5"/>
<dbReference type="UniPathway" id="UPA00378"/>
<evidence type="ECO:0000256" key="3">
    <source>
        <dbReference type="ARBA" id="ARBA00022692"/>
    </source>
</evidence>
<comment type="function">
    <text evidence="7">Stabilizer subunit of the dolichol-phosphate mannose (DPM) synthase complex; tethers catalytic subunit to the ER.</text>
</comment>
<keyword evidence="8" id="KW-0328">Glycosyltransferase</keyword>
<evidence type="ECO:0000256" key="6">
    <source>
        <dbReference type="ARBA" id="ARBA00023136"/>
    </source>
</evidence>
<reference evidence="8 9" key="1">
    <citation type="journal article" date="2018" name="Sci. Rep.">
        <title>Genomic signatures of local adaptation to the degree of environmental predictability in rotifers.</title>
        <authorList>
            <person name="Franch-Gras L."/>
            <person name="Hahn C."/>
            <person name="Garcia-Roger E.M."/>
            <person name="Carmona M.J."/>
            <person name="Serra M."/>
            <person name="Gomez A."/>
        </authorList>
    </citation>
    <scope>NUCLEOTIDE SEQUENCE [LARGE SCALE GENOMIC DNA]</scope>
    <source>
        <strain evidence="8">HYR1</strain>
    </source>
</reference>
<dbReference type="PANTHER" id="PTHR16433">
    <property type="entry name" value="DOLICHOL-PHOSPHATE MANNOSYLTRANSFERASE SUBUNIT 3"/>
    <property type="match status" value="1"/>
</dbReference>